<name>A0A8H5H2A5_9AGAR</name>
<dbReference type="EMBL" id="JAACJP010000034">
    <property type="protein sequence ID" value="KAF5375432.1"/>
    <property type="molecule type" value="Genomic_DNA"/>
</dbReference>
<dbReference type="AlphaFoldDB" id="A0A8H5H2A5"/>
<dbReference type="InterPro" id="IPR013078">
    <property type="entry name" value="His_Pase_superF_clade-1"/>
</dbReference>
<accession>A0A8H5H2A5</accession>
<dbReference type="OrthoDB" id="496981at2759"/>
<dbReference type="Pfam" id="PF00300">
    <property type="entry name" value="His_Phos_1"/>
    <property type="match status" value="1"/>
</dbReference>
<keyword evidence="2" id="KW-1185">Reference proteome</keyword>
<dbReference type="InterPro" id="IPR029033">
    <property type="entry name" value="His_PPase_superfam"/>
</dbReference>
<sequence>MAYGALSLNYTASIPLPLHKTGIRSYATVSGFFAQDNLTATGIPAVSFALTLLLRRIRKCYVYNQIPPYFGLLDDSSDRWSKFFAHIHSLNKRADSYTSYKVFFLGRHGQGFHNVAEAKYGTPAWDEYWSKLNGDGDLVWGPDAELTDLGKSQATSAHEAWKNELAAGIPLPGKFYVSPLTRALQTLEITINGLLLKHNQKPTVLENCREVYGVHTCDERRTRSYIQTTFPQFRIERGFTAEDLLWEADVRESDAHVAGRAKQVLDLVFENDKEIFIAVTGHGGIIGGFMASVGRPSYSLPTGGESILLNYSSSGFDNIPT</sequence>
<dbReference type="CDD" id="cd07067">
    <property type="entry name" value="HP_PGM_like"/>
    <property type="match status" value="1"/>
</dbReference>
<dbReference type="Proteomes" id="UP000565441">
    <property type="component" value="Unassembled WGS sequence"/>
</dbReference>
<comment type="caution">
    <text evidence="1">The sequence shown here is derived from an EMBL/GenBank/DDBJ whole genome shotgun (WGS) entry which is preliminary data.</text>
</comment>
<dbReference type="GO" id="GO:0016791">
    <property type="term" value="F:phosphatase activity"/>
    <property type="evidence" value="ECO:0007669"/>
    <property type="project" value="TreeGrafter"/>
</dbReference>
<gene>
    <name evidence="1" type="ORF">D9615_007914</name>
</gene>
<dbReference type="GO" id="GO:0005737">
    <property type="term" value="C:cytoplasm"/>
    <property type="evidence" value="ECO:0007669"/>
    <property type="project" value="TreeGrafter"/>
</dbReference>
<organism evidence="1 2">
    <name type="scientific">Tricholomella constricta</name>
    <dbReference type="NCBI Taxonomy" id="117010"/>
    <lineage>
        <taxon>Eukaryota</taxon>
        <taxon>Fungi</taxon>
        <taxon>Dikarya</taxon>
        <taxon>Basidiomycota</taxon>
        <taxon>Agaricomycotina</taxon>
        <taxon>Agaricomycetes</taxon>
        <taxon>Agaricomycetidae</taxon>
        <taxon>Agaricales</taxon>
        <taxon>Tricholomatineae</taxon>
        <taxon>Lyophyllaceae</taxon>
        <taxon>Tricholomella</taxon>
    </lineage>
</organism>
<dbReference type="PANTHER" id="PTHR48100">
    <property type="entry name" value="BROAD-SPECIFICITY PHOSPHATASE YOR283W-RELATED"/>
    <property type="match status" value="1"/>
</dbReference>
<evidence type="ECO:0008006" key="3">
    <source>
        <dbReference type="Google" id="ProtNLM"/>
    </source>
</evidence>
<dbReference type="Gene3D" id="3.40.50.1240">
    <property type="entry name" value="Phosphoglycerate mutase-like"/>
    <property type="match status" value="1"/>
</dbReference>
<protein>
    <recommendedName>
        <fullName evidence="3">Phosphoglycerate mutase</fullName>
    </recommendedName>
</protein>
<proteinExistence type="predicted"/>
<evidence type="ECO:0000313" key="2">
    <source>
        <dbReference type="Proteomes" id="UP000565441"/>
    </source>
</evidence>
<dbReference type="InterPro" id="IPR050275">
    <property type="entry name" value="PGM_Phosphatase"/>
</dbReference>
<reference evidence="1 2" key="1">
    <citation type="journal article" date="2020" name="ISME J.">
        <title>Uncovering the hidden diversity of litter-decomposition mechanisms in mushroom-forming fungi.</title>
        <authorList>
            <person name="Floudas D."/>
            <person name="Bentzer J."/>
            <person name="Ahren D."/>
            <person name="Johansson T."/>
            <person name="Persson P."/>
            <person name="Tunlid A."/>
        </authorList>
    </citation>
    <scope>NUCLEOTIDE SEQUENCE [LARGE SCALE GENOMIC DNA]</scope>
    <source>
        <strain evidence="1 2">CBS 661.87</strain>
    </source>
</reference>
<dbReference type="SUPFAM" id="SSF53254">
    <property type="entry name" value="Phosphoglycerate mutase-like"/>
    <property type="match status" value="1"/>
</dbReference>
<evidence type="ECO:0000313" key="1">
    <source>
        <dbReference type="EMBL" id="KAF5375432.1"/>
    </source>
</evidence>
<dbReference type="SMART" id="SM00855">
    <property type="entry name" value="PGAM"/>
    <property type="match status" value="1"/>
</dbReference>
<dbReference type="PANTHER" id="PTHR48100:SF1">
    <property type="entry name" value="HISTIDINE PHOSPHATASE FAMILY PROTEIN-RELATED"/>
    <property type="match status" value="1"/>
</dbReference>